<evidence type="ECO:0000313" key="3">
    <source>
        <dbReference type="EMBL" id="HIY26436.1"/>
    </source>
</evidence>
<dbReference type="InterPro" id="IPR039564">
    <property type="entry name" value="Peptidase_C39-like"/>
</dbReference>
<proteinExistence type="predicted"/>
<dbReference type="EMBL" id="DXDU01000074">
    <property type="protein sequence ID" value="HIY26436.1"/>
    <property type="molecule type" value="Genomic_DNA"/>
</dbReference>
<evidence type="ECO:0000259" key="2">
    <source>
        <dbReference type="Pfam" id="PF13529"/>
    </source>
</evidence>
<protein>
    <submittedName>
        <fullName evidence="3">C39 family peptidase</fullName>
    </submittedName>
</protein>
<comment type="caution">
    <text evidence="3">The sequence shown here is derived from an EMBL/GenBank/DDBJ whole genome shotgun (WGS) entry which is preliminary data.</text>
</comment>
<dbReference type="Gene3D" id="3.90.70.10">
    <property type="entry name" value="Cysteine proteinases"/>
    <property type="match status" value="1"/>
</dbReference>
<sequence length="249" mass="26495">MVLAAAACCALGAAALVLLLPTVTAQRLIQDGGNPTLTAVSSRQALDAPYLSQEDYPTGCESVSAVMALQYWGVDLTVEEFIDGYLPLGDAPHTDSAGHFVGCDPRKAFPGDPRKETGWGCYSPVIEKALVQVLSDQQRHDLAVARVDGASLEELYDKYVSQGTPVLLWVTIGMETPRVSALFTLEDSGETFAWLYPLHCVLWVGMEGDGFLFHDPLAGPTARYAAQEVSAAYDGLGRQAVVVAATGGD</sequence>
<keyword evidence="1" id="KW-0732">Signal</keyword>
<evidence type="ECO:0000313" key="4">
    <source>
        <dbReference type="Proteomes" id="UP000823915"/>
    </source>
</evidence>
<feature type="domain" description="Peptidase C39-like" evidence="2">
    <location>
        <begin position="46"/>
        <end position="216"/>
    </location>
</feature>
<gene>
    <name evidence="3" type="ORF">H9838_04580</name>
</gene>
<name>A0A9D1YC60_9FIRM</name>
<feature type="chain" id="PRO_5039380311" evidence="1">
    <location>
        <begin position="26"/>
        <end position="249"/>
    </location>
</feature>
<reference evidence="3" key="1">
    <citation type="journal article" date="2021" name="PeerJ">
        <title>Extensive microbial diversity within the chicken gut microbiome revealed by metagenomics and culture.</title>
        <authorList>
            <person name="Gilroy R."/>
            <person name="Ravi A."/>
            <person name="Getino M."/>
            <person name="Pursley I."/>
            <person name="Horton D.L."/>
            <person name="Alikhan N.F."/>
            <person name="Baker D."/>
            <person name="Gharbi K."/>
            <person name="Hall N."/>
            <person name="Watson M."/>
            <person name="Adriaenssens E.M."/>
            <person name="Foster-Nyarko E."/>
            <person name="Jarju S."/>
            <person name="Secka A."/>
            <person name="Antonio M."/>
            <person name="Oren A."/>
            <person name="Chaudhuri R.R."/>
            <person name="La Ragione R."/>
            <person name="Hildebrand F."/>
            <person name="Pallen M.J."/>
        </authorList>
    </citation>
    <scope>NUCLEOTIDE SEQUENCE</scope>
    <source>
        <strain evidence="3">1282</strain>
    </source>
</reference>
<dbReference type="AlphaFoldDB" id="A0A9D1YC60"/>
<organism evidence="3 4">
    <name type="scientific">Candidatus Acutalibacter pullistercoris</name>
    <dbReference type="NCBI Taxonomy" id="2838418"/>
    <lineage>
        <taxon>Bacteria</taxon>
        <taxon>Bacillati</taxon>
        <taxon>Bacillota</taxon>
        <taxon>Clostridia</taxon>
        <taxon>Eubacteriales</taxon>
        <taxon>Acutalibacteraceae</taxon>
        <taxon>Acutalibacter</taxon>
    </lineage>
</organism>
<dbReference type="PANTHER" id="PTHR37806">
    <property type="entry name" value="LMO0724 PROTEIN"/>
    <property type="match status" value="1"/>
</dbReference>
<dbReference type="PANTHER" id="PTHR37806:SF1">
    <property type="entry name" value="PEPTIDASE C39-LIKE DOMAIN-CONTAINING PROTEIN"/>
    <property type="match status" value="1"/>
</dbReference>
<evidence type="ECO:0000256" key="1">
    <source>
        <dbReference type="SAM" id="SignalP"/>
    </source>
</evidence>
<accession>A0A9D1YC60</accession>
<dbReference type="Pfam" id="PF13529">
    <property type="entry name" value="Peptidase_C39_2"/>
    <property type="match status" value="1"/>
</dbReference>
<feature type="signal peptide" evidence="1">
    <location>
        <begin position="1"/>
        <end position="25"/>
    </location>
</feature>
<dbReference type="Proteomes" id="UP000823915">
    <property type="component" value="Unassembled WGS sequence"/>
</dbReference>
<reference evidence="3" key="2">
    <citation type="submission" date="2021-04" db="EMBL/GenBank/DDBJ databases">
        <authorList>
            <person name="Gilroy R."/>
        </authorList>
    </citation>
    <scope>NUCLEOTIDE SEQUENCE</scope>
    <source>
        <strain evidence="3">1282</strain>
    </source>
</reference>